<evidence type="ECO:0000313" key="1">
    <source>
        <dbReference type="EMBL" id="CAH2217838.1"/>
    </source>
</evidence>
<comment type="caution">
    <text evidence="1">The sequence shown here is derived from an EMBL/GenBank/DDBJ whole genome shotgun (WGS) entry which is preliminary data.</text>
</comment>
<reference evidence="1" key="1">
    <citation type="submission" date="2022-03" db="EMBL/GenBank/DDBJ databases">
        <authorList>
            <person name="Lindestad O."/>
        </authorList>
    </citation>
    <scope>NUCLEOTIDE SEQUENCE</scope>
</reference>
<name>A0A8S4QQX6_9NEOP</name>
<dbReference type="Proteomes" id="UP000838756">
    <property type="component" value="Unassembled WGS sequence"/>
</dbReference>
<proteinExistence type="predicted"/>
<protein>
    <submittedName>
        <fullName evidence="1">Jg24589 protein</fullName>
    </submittedName>
</protein>
<accession>A0A8S4QQX6</accession>
<organism evidence="1 2">
    <name type="scientific">Pararge aegeria aegeria</name>
    <dbReference type="NCBI Taxonomy" id="348720"/>
    <lineage>
        <taxon>Eukaryota</taxon>
        <taxon>Metazoa</taxon>
        <taxon>Ecdysozoa</taxon>
        <taxon>Arthropoda</taxon>
        <taxon>Hexapoda</taxon>
        <taxon>Insecta</taxon>
        <taxon>Pterygota</taxon>
        <taxon>Neoptera</taxon>
        <taxon>Endopterygota</taxon>
        <taxon>Lepidoptera</taxon>
        <taxon>Glossata</taxon>
        <taxon>Ditrysia</taxon>
        <taxon>Papilionoidea</taxon>
        <taxon>Nymphalidae</taxon>
        <taxon>Satyrinae</taxon>
        <taxon>Satyrini</taxon>
        <taxon>Parargina</taxon>
        <taxon>Pararge</taxon>
    </lineage>
</organism>
<keyword evidence="2" id="KW-1185">Reference proteome</keyword>
<evidence type="ECO:0000313" key="2">
    <source>
        <dbReference type="Proteomes" id="UP000838756"/>
    </source>
</evidence>
<gene>
    <name evidence="1" type="primary">jg24589</name>
    <name evidence="1" type="ORF">PAEG_LOCUS5719</name>
</gene>
<sequence length="95" mass="10962">MNELEPTQTHRLRQAPSRRAASRLAFELTDYRRFPWRVGLAWCDLACHNTGRGTPPLGVSLRDQIRNKEICIKTIVTKLGEPMDVGDRWNGEWLS</sequence>
<dbReference type="AlphaFoldDB" id="A0A8S4QQX6"/>
<dbReference type="EMBL" id="CAKXAJ010018641">
    <property type="protein sequence ID" value="CAH2217838.1"/>
    <property type="molecule type" value="Genomic_DNA"/>
</dbReference>